<dbReference type="EMBL" id="DF143495">
    <property type="protein sequence ID" value="GAA53439.1"/>
    <property type="molecule type" value="Genomic_DNA"/>
</dbReference>
<feature type="region of interest" description="Disordered" evidence="1">
    <location>
        <begin position="13"/>
        <end position="40"/>
    </location>
</feature>
<accession>G7YKF7</accession>
<reference evidence="2" key="1">
    <citation type="journal article" date="2011" name="Genome Biol.">
        <title>The draft genome of the carcinogenic human liver fluke Clonorchis sinensis.</title>
        <authorList>
            <person name="Wang X."/>
            <person name="Chen W."/>
            <person name="Huang Y."/>
            <person name="Sun J."/>
            <person name="Men J."/>
            <person name="Liu H."/>
            <person name="Luo F."/>
            <person name="Guo L."/>
            <person name="Lv X."/>
            <person name="Deng C."/>
            <person name="Zhou C."/>
            <person name="Fan Y."/>
            <person name="Li X."/>
            <person name="Huang L."/>
            <person name="Hu Y."/>
            <person name="Liang C."/>
            <person name="Hu X."/>
            <person name="Xu J."/>
            <person name="Yu X."/>
        </authorList>
    </citation>
    <scope>NUCLEOTIDE SEQUENCE [LARGE SCALE GENOMIC DNA]</scope>
    <source>
        <strain evidence="2">Henan</strain>
    </source>
</reference>
<keyword evidence="3" id="KW-1185">Reference proteome</keyword>
<evidence type="ECO:0000313" key="3">
    <source>
        <dbReference type="Proteomes" id="UP000008909"/>
    </source>
</evidence>
<sequence length="576" mass="65916">MVLVMQAHFHGENVCGSPPNSEQGSSSQKQLLNVNRSHGTQQSAELRVLCPIDGGKTSGAQTEKRQYHDELIRYRLCPIIAPVPKLPTGLALQNTDITSKNMLIQYLRVLTTVHRKPTSPLAFSSFTAFEDSLNQYMKKNYVAFMRASSSPSTNADLRYEWVCYKCSRHVHQLEVFLRLFPFSLPDVVTAVLLHCPSDRNETPCALNGPKNALNPCRSQFVANTNYNNSPERLTQDVHGSRTQVRRCDDGDLLDGACQVIDLVRKLFQTPVCNIDTGIDHVFKVYQLAPCLDSQTTSDSVVRIFEIVPSDTKVLMRHSSPIMYTNNLNTKVVGERRQLFTRAGAVHAQPGIIHSDEVTNNHRKNANRCLKNRERHAHTQTCCKKATRHAEWLMWKCPLTRFLLAANDLDDRLYRFRSQRSVNGRQLYFFETVAAAYDAGSRHSHLEQSPGLALKYYTSTYGLQSVDNFPNLKPHPPYLVLNYLFVCFMNLMLRLSAFRASVTSANSQKGTKESDFWKHGTITKIIVHIFNKPQQILHCRYPKSYKIWRYNHRFEDKSQFTSPQIRYRHKETEVDGE</sequence>
<protein>
    <submittedName>
        <fullName evidence="2">Uncharacterized protein</fullName>
    </submittedName>
</protein>
<feature type="compositionally biased region" description="Polar residues" evidence="1">
    <location>
        <begin position="18"/>
        <end position="40"/>
    </location>
</feature>
<proteinExistence type="predicted"/>
<organism evidence="2 3">
    <name type="scientific">Clonorchis sinensis</name>
    <name type="common">Chinese liver fluke</name>
    <dbReference type="NCBI Taxonomy" id="79923"/>
    <lineage>
        <taxon>Eukaryota</taxon>
        <taxon>Metazoa</taxon>
        <taxon>Spiralia</taxon>
        <taxon>Lophotrochozoa</taxon>
        <taxon>Platyhelminthes</taxon>
        <taxon>Trematoda</taxon>
        <taxon>Digenea</taxon>
        <taxon>Opisthorchiida</taxon>
        <taxon>Opisthorchiata</taxon>
        <taxon>Opisthorchiidae</taxon>
        <taxon>Clonorchis</taxon>
    </lineage>
</organism>
<dbReference type="Proteomes" id="UP000008909">
    <property type="component" value="Unassembled WGS sequence"/>
</dbReference>
<name>G7YKF7_CLOSI</name>
<gene>
    <name evidence="2" type="ORF">CLF_110237</name>
</gene>
<evidence type="ECO:0000313" key="2">
    <source>
        <dbReference type="EMBL" id="GAA53439.1"/>
    </source>
</evidence>
<dbReference type="AlphaFoldDB" id="G7YKF7"/>
<reference key="2">
    <citation type="submission" date="2011-10" db="EMBL/GenBank/DDBJ databases">
        <title>The genome and transcriptome sequence of Clonorchis sinensis provide insights into the carcinogenic liver fluke.</title>
        <authorList>
            <person name="Wang X."/>
            <person name="Huang Y."/>
            <person name="Chen W."/>
            <person name="Liu H."/>
            <person name="Guo L."/>
            <person name="Chen Y."/>
            <person name="Luo F."/>
            <person name="Zhou W."/>
            <person name="Sun J."/>
            <person name="Mao Q."/>
            <person name="Liang P."/>
            <person name="Zhou C."/>
            <person name="Tian Y."/>
            <person name="Men J."/>
            <person name="Lv X."/>
            <person name="Huang L."/>
            <person name="Zhou J."/>
            <person name="Hu Y."/>
            <person name="Li R."/>
            <person name="Zhang F."/>
            <person name="Lei H."/>
            <person name="Li X."/>
            <person name="Hu X."/>
            <person name="Liang C."/>
            <person name="Xu J."/>
            <person name="Wu Z."/>
            <person name="Yu X."/>
        </authorList>
    </citation>
    <scope>NUCLEOTIDE SEQUENCE</scope>
    <source>
        <strain>Henan</strain>
    </source>
</reference>
<evidence type="ECO:0000256" key="1">
    <source>
        <dbReference type="SAM" id="MobiDB-lite"/>
    </source>
</evidence>